<dbReference type="GeneID" id="115008239"/>
<proteinExistence type="predicted"/>
<name>A0A6J2PQF2_COTGO</name>
<sequence>MDDLDALLADLESTTSHISKCTLFLSDETAYSFPVGDQTQQDICSPPQATPTPSELNGLDETESFSSAQRSPWSRDSGSPTQPVAEEDHVYSFPNKQKSSELSAMNSALGSNLSELDRLLLELNAVQQSTPAFPTEEEAAPPLPASSVIHHVQENGVSTAGKAGPPVLEKPKRSAAARGIEDVRPSVESLLDELESSVPSPTPTPLVVSDEQIDGLEETPAQQQARMSASSATRELDKLMACLSDFQIQSNSGSQLSVNQEAVDISLVAGSPGTSPSINPNIDSVDNLLPSSYSTPSCTPLPLELHIDEDGCSASTSSAGSTIVTASSRSLQYSQIQQIEDGDSVTSEISHVESLSIYSTTKPASEAEVNSLTHVSITNARKISSPLGKSLNSVTVGRSLSPVVSKSPSPVSMSINPSPILRAKSPSPPDLKCSSPSQFYKNPSPIPKSYSPVPLVYNPVTVTRLSSPVFKSASPVTVPNITSPVTIPKSATPETVSKSASPVSIPRLLSPVPKIASPVTVPNSVGVPKSCSPETLPMNACPVILPRLSSPVTVPKSPAPVIRKHYTVLSTSSPRASPVPLVTVPSNSLSSPPTEKQGDEMLGLTWPCREPFLDDALDKLLAPDSTQLSENQPPASITPGDEDRSWEEEDGIYPDLSREGTLTPMTESSWTDECFTPSTCPGTPDATLDLPTQQPSAVERLSASGQLKSVIRRTKETSNVHPMFREAMLRRKMGPVIVNKSNSQDRLIEELQGKLGIGRVERKRKQLPDDWMTEGVIVMSNPQRTREENVQPSVDKIIIPPQSPAPQRKVLPPPQSPPAPKKLPPVKQTPPPLPPPPPNPPPPPPPSPASSSRTYPSSPQGSYSSP</sequence>
<evidence type="ECO:0000313" key="2">
    <source>
        <dbReference type="Proteomes" id="UP000504630"/>
    </source>
</evidence>
<evidence type="ECO:0000313" key="3">
    <source>
        <dbReference type="RefSeq" id="XP_029287556.1"/>
    </source>
</evidence>
<protein>
    <submittedName>
        <fullName evidence="3">Nascent polypeptide-associated complex subunit alpha, muscle-specific form-like isoform X1</fullName>
    </submittedName>
</protein>
<evidence type="ECO:0000256" key="1">
    <source>
        <dbReference type="SAM" id="MobiDB-lite"/>
    </source>
</evidence>
<dbReference type="OrthoDB" id="15567at2759"/>
<feature type="compositionally biased region" description="Polar residues" evidence="1">
    <location>
        <begin position="94"/>
        <end position="105"/>
    </location>
</feature>
<feature type="region of interest" description="Disordered" evidence="1">
    <location>
        <begin position="36"/>
        <end position="105"/>
    </location>
</feature>
<feature type="region of interest" description="Disordered" evidence="1">
    <location>
        <begin position="156"/>
        <end position="181"/>
    </location>
</feature>
<feature type="region of interest" description="Disordered" evidence="1">
    <location>
        <begin position="624"/>
        <end position="690"/>
    </location>
</feature>
<dbReference type="RefSeq" id="XP_029287556.1">
    <property type="nucleotide sequence ID" value="XM_029431696.1"/>
</dbReference>
<feature type="region of interest" description="Disordered" evidence="1">
    <location>
        <begin position="778"/>
        <end position="866"/>
    </location>
</feature>
<dbReference type="Proteomes" id="UP000504630">
    <property type="component" value="Chromosome 5"/>
</dbReference>
<feature type="compositionally biased region" description="Polar residues" evidence="1">
    <location>
        <begin position="625"/>
        <end position="635"/>
    </location>
</feature>
<organism evidence="2 3">
    <name type="scientific">Cottoperca gobio</name>
    <name type="common">Frogmouth</name>
    <name type="synonym">Aphritis gobio</name>
    <dbReference type="NCBI Taxonomy" id="56716"/>
    <lineage>
        <taxon>Eukaryota</taxon>
        <taxon>Metazoa</taxon>
        <taxon>Chordata</taxon>
        <taxon>Craniata</taxon>
        <taxon>Vertebrata</taxon>
        <taxon>Euteleostomi</taxon>
        <taxon>Actinopterygii</taxon>
        <taxon>Neopterygii</taxon>
        <taxon>Teleostei</taxon>
        <taxon>Neoteleostei</taxon>
        <taxon>Acanthomorphata</taxon>
        <taxon>Eupercaria</taxon>
        <taxon>Perciformes</taxon>
        <taxon>Notothenioidei</taxon>
        <taxon>Bovichtidae</taxon>
        <taxon>Cottoperca</taxon>
    </lineage>
</organism>
<feature type="compositionally biased region" description="Polar residues" evidence="1">
    <location>
        <begin position="663"/>
        <end position="681"/>
    </location>
</feature>
<dbReference type="Pfam" id="PF03535">
    <property type="entry name" value="Paxillin"/>
    <property type="match status" value="1"/>
</dbReference>
<feature type="compositionally biased region" description="Low complexity" evidence="1">
    <location>
        <begin position="849"/>
        <end position="866"/>
    </location>
</feature>
<feature type="compositionally biased region" description="Polar residues" evidence="1">
    <location>
        <begin position="584"/>
        <end position="594"/>
    </location>
</feature>
<dbReference type="PANTHER" id="PTHR48148:SF3">
    <property type="entry name" value="KERATINOCYTE PROLINE-RICH PROTEIN"/>
    <property type="match status" value="1"/>
</dbReference>
<dbReference type="KEGG" id="cgob:115008239"/>
<feature type="region of interest" description="Disordered" evidence="1">
    <location>
        <begin position="573"/>
        <end position="598"/>
    </location>
</feature>
<feature type="compositionally biased region" description="Polar residues" evidence="1">
    <location>
        <begin position="64"/>
        <end position="82"/>
    </location>
</feature>
<keyword evidence="2" id="KW-1185">Reference proteome</keyword>
<dbReference type="InParanoid" id="A0A6J2PQF2"/>
<dbReference type="AlphaFoldDB" id="A0A6J2PQF2"/>
<reference evidence="3" key="1">
    <citation type="submission" date="2025-08" db="UniProtKB">
        <authorList>
            <consortium name="RefSeq"/>
        </authorList>
    </citation>
    <scope>IDENTIFICATION</scope>
</reference>
<accession>A0A6J2PQF2</accession>
<gene>
    <name evidence="3" type="primary">LOC115008239</name>
</gene>
<feature type="compositionally biased region" description="Pro residues" evidence="1">
    <location>
        <begin position="811"/>
        <end position="848"/>
    </location>
</feature>
<dbReference type="PANTHER" id="PTHR48148">
    <property type="entry name" value="KERATINOCYTE PROLINE-RICH PROTEIN"/>
    <property type="match status" value="1"/>
</dbReference>